<protein>
    <recommendedName>
        <fullName evidence="1">Ubiquitin-like domain-containing protein</fullName>
    </recommendedName>
</protein>
<dbReference type="Gene3D" id="3.10.20.90">
    <property type="entry name" value="Phosphatidylinositol 3-kinase Catalytic Subunit, Chain A, domain 1"/>
    <property type="match status" value="1"/>
</dbReference>
<dbReference type="AlphaFoldDB" id="A0A3P7N4J1"/>
<dbReference type="InterPro" id="IPR000626">
    <property type="entry name" value="Ubiquitin-like_dom"/>
</dbReference>
<feature type="domain" description="Ubiquitin-like" evidence="1">
    <location>
        <begin position="1"/>
        <end position="53"/>
    </location>
</feature>
<evidence type="ECO:0000313" key="2">
    <source>
        <dbReference type="EMBL" id="VDN37265.1"/>
    </source>
</evidence>
<accession>A0A3P7N4J1</accession>
<dbReference type="Proteomes" id="UP000281553">
    <property type="component" value="Unassembled WGS sequence"/>
</dbReference>
<proteinExistence type="predicted"/>
<dbReference type="EMBL" id="UYRU01090557">
    <property type="protein sequence ID" value="VDN37265.1"/>
    <property type="molecule type" value="Genomic_DNA"/>
</dbReference>
<reference evidence="2 3" key="1">
    <citation type="submission" date="2018-11" db="EMBL/GenBank/DDBJ databases">
        <authorList>
            <consortium name="Pathogen Informatics"/>
        </authorList>
    </citation>
    <scope>NUCLEOTIDE SEQUENCE [LARGE SCALE GENOMIC DNA]</scope>
</reference>
<dbReference type="PROSITE" id="PS50053">
    <property type="entry name" value="UBIQUITIN_2"/>
    <property type="match status" value="1"/>
</dbReference>
<gene>
    <name evidence="2" type="ORF">DILT_LOCUS17273</name>
</gene>
<sequence length="102" mass="11599">MRVTEDERVLSVKSEIYHEQRILKDKQTLIFGGFILEDSYQLKAYGLKDGSSLFPSLPLDFAGDISVSITLPSGVEVRPWIHEKATVDDLKEQLRHLCQLPV</sequence>
<dbReference type="InterPro" id="IPR029071">
    <property type="entry name" value="Ubiquitin-like_domsf"/>
</dbReference>
<evidence type="ECO:0000313" key="3">
    <source>
        <dbReference type="Proteomes" id="UP000281553"/>
    </source>
</evidence>
<keyword evidence="3" id="KW-1185">Reference proteome</keyword>
<dbReference type="Pfam" id="PF00240">
    <property type="entry name" value="ubiquitin"/>
    <property type="match status" value="1"/>
</dbReference>
<organism evidence="2 3">
    <name type="scientific">Dibothriocephalus latus</name>
    <name type="common">Fish tapeworm</name>
    <name type="synonym">Diphyllobothrium latum</name>
    <dbReference type="NCBI Taxonomy" id="60516"/>
    <lineage>
        <taxon>Eukaryota</taxon>
        <taxon>Metazoa</taxon>
        <taxon>Spiralia</taxon>
        <taxon>Lophotrochozoa</taxon>
        <taxon>Platyhelminthes</taxon>
        <taxon>Cestoda</taxon>
        <taxon>Eucestoda</taxon>
        <taxon>Diphyllobothriidea</taxon>
        <taxon>Diphyllobothriidae</taxon>
        <taxon>Dibothriocephalus</taxon>
    </lineage>
</organism>
<dbReference type="OrthoDB" id="6253962at2759"/>
<name>A0A3P7N4J1_DIBLA</name>
<evidence type="ECO:0000259" key="1">
    <source>
        <dbReference type="PROSITE" id="PS50053"/>
    </source>
</evidence>
<dbReference type="SUPFAM" id="SSF54236">
    <property type="entry name" value="Ubiquitin-like"/>
    <property type="match status" value="1"/>
</dbReference>